<dbReference type="GO" id="GO:0051726">
    <property type="term" value="P:regulation of cell cycle"/>
    <property type="evidence" value="ECO:0007669"/>
    <property type="project" value="InterPro"/>
</dbReference>
<dbReference type="PANTHER" id="PTHR22896">
    <property type="entry name" value="CDK5 AND ABL1 ENZYME SUBSTRATE 1"/>
    <property type="match status" value="1"/>
</dbReference>
<keyword evidence="2" id="KW-1185">Reference proteome</keyword>
<dbReference type="CDD" id="cd20556">
    <property type="entry name" value="CYCLIN_CABLES"/>
    <property type="match status" value="1"/>
</dbReference>
<sequence length="467" mass="52962">MGSRENEKLQKTKRRLAAVAFLTNISLSGSYKDTDPLSNAATLALESKVEIEELSQVDGEDHFPETLHSTRIRANTGSSETSFRSRPRRYMPHDSDGIYTSVSHRHAHFSSTESVEHGFRNRHISTSNISDCSSSHIKELKILNLREIPMPKIRDERLVIMLARRTPLLIFSALPYTRNARHTRTNFVRVIMGFRLKPSWTGSQAALEALLGSSRSIERAEINRRTRNLSGTRPLSALSDPDPLELLVHTGEEEVSYGCISYDAGVKLHGRVDMLPISLEIENQDADGHHFIGPLPASGFAVYSPHLLDDPEFRAGKHRTLLNFPSYITSVIDYCKASDLKKELNDKFKTRFPNIQLTLSKLRSLKREMRRVAKIDCMVDVLTVAYAYVYFEKLILASFVTKYNRKLCSGACLLLSAKLNDVKGEHLHSMIERIECNFRKKAIGISETFLVLKPYTNSFKKCDNLIY</sequence>
<organism evidence="1 2">
    <name type="scientific">Allacma fusca</name>
    <dbReference type="NCBI Taxonomy" id="39272"/>
    <lineage>
        <taxon>Eukaryota</taxon>
        <taxon>Metazoa</taxon>
        <taxon>Ecdysozoa</taxon>
        <taxon>Arthropoda</taxon>
        <taxon>Hexapoda</taxon>
        <taxon>Collembola</taxon>
        <taxon>Symphypleona</taxon>
        <taxon>Sminthuridae</taxon>
        <taxon>Allacma</taxon>
    </lineage>
</organism>
<dbReference type="AlphaFoldDB" id="A0A8J2PVI9"/>
<comment type="caution">
    <text evidence="1">The sequence shown here is derived from an EMBL/GenBank/DDBJ whole genome shotgun (WGS) entry which is preliminary data.</text>
</comment>
<reference evidence="1" key="1">
    <citation type="submission" date="2021-06" db="EMBL/GenBank/DDBJ databases">
        <authorList>
            <person name="Hodson N. C."/>
            <person name="Mongue J. A."/>
            <person name="Jaron S. K."/>
        </authorList>
    </citation>
    <scope>NUCLEOTIDE SEQUENCE</scope>
</reference>
<dbReference type="InterPro" id="IPR012388">
    <property type="entry name" value="CABLES1/2"/>
</dbReference>
<accession>A0A8J2PVI9</accession>
<gene>
    <name evidence="1" type="ORF">AFUS01_LOCUS44231</name>
</gene>
<name>A0A8J2PVI9_9HEXA</name>
<dbReference type="Proteomes" id="UP000708208">
    <property type="component" value="Unassembled WGS sequence"/>
</dbReference>
<dbReference type="PANTHER" id="PTHR22896:SF0">
    <property type="entry name" value="CYCLIN N-TERMINAL DOMAIN-CONTAINING PROTEIN"/>
    <property type="match status" value="1"/>
</dbReference>
<dbReference type="OrthoDB" id="5353095at2759"/>
<evidence type="ECO:0008006" key="3">
    <source>
        <dbReference type="Google" id="ProtNLM"/>
    </source>
</evidence>
<dbReference type="EMBL" id="CAJVCH010570367">
    <property type="protein sequence ID" value="CAG7834764.1"/>
    <property type="molecule type" value="Genomic_DNA"/>
</dbReference>
<protein>
    <recommendedName>
        <fullName evidence="3">Cyclin N-terminal domain-containing protein</fullName>
    </recommendedName>
</protein>
<proteinExistence type="predicted"/>
<evidence type="ECO:0000313" key="2">
    <source>
        <dbReference type="Proteomes" id="UP000708208"/>
    </source>
</evidence>
<evidence type="ECO:0000313" key="1">
    <source>
        <dbReference type="EMBL" id="CAG7834764.1"/>
    </source>
</evidence>